<keyword evidence="5" id="KW-0560">Oxidoreductase</keyword>
<dbReference type="InterPro" id="IPR021765">
    <property type="entry name" value="UstYa-like"/>
</dbReference>
<reference evidence="10 11" key="1">
    <citation type="submission" date="2015-09" db="EMBL/GenBank/DDBJ databases">
        <title>Host preference determinants of Valsa canker pathogens revealed by comparative genomics.</title>
        <authorList>
            <person name="Yin Z."/>
            <person name="Huang L."/>
        </authorList>
    </citation>
    <scope>NUCLEOTIDE SEQUENCE [LARGE SCALE GENOMIC DNA]</scope>
    <source>
        <strain evidence="10 11">YSFL</strain>
    </source>
</reference>
<dbReference type="GO" id="GO:0016491">
    <property type="term" value="F:oxidoreductase activity"/>
    <property type="evidence" value="ECO:0007669"/>
    <property type="project" value="UniProtKB-KW"/>
</dbReference>
<keyword evidence="4" id="KW-1133">Transmembrane helix</keyword>
<comment type="pathway">
    <text evidence="2">Mycotoxin biosynthesis.</text>
</comment>
<comment type="similarity">
    <text evidence="9">Belongs to the ustYa family.</text>
</comment>
<keyword evidence="11" id="KW-1185">Reference proteome</keyword>
<evidence type="ECO:0000256" key="6">
    <source>
        <dbReference type="ARBA" id="ARBA00023026"/>
    </source>
</evidence>
<protein>
    <submittedName>
        <fullName evidence="10">Uncharacterized protein</fullName>
    </submittedName>
</protein>
<comment type="subcellular location">
    <subcellularLocation>
        <location evidence="1">Membrane</location>
        <topology evidence="1">Single-pass membrane protein</topology>
    </subcellularLocation>
</comment>
<evidence type="ECO:0000256" key="3">
    <source>
        <dbReference type="ARBA" id="ARBA00022692"/>
    </source>
</evidence>
<evidence type="ECO:0000313" key="11">
    <source>
        <dbReference type="Proteomes" id="UP000284375"/>
    </source>
</evidence>
<gene>
    <name evidence="10" type="ORF">VSDG_03393</name>
</gene>
<dbReference type="GO" id="GO:0016020">
    <property type="term" value="C:membrane"/>
    <property type="evidence" value="ECO:0007669"/>
    <property type="project" value="UniProtKB-SubCell"/>
</dbReference>
<evidence type="ECO:0000256" key="4">
    <source>
        <dbReference type="ARBA" id="ARBA00022989"/>
    </source>
</evidence>
<dbReference type="PANTHER" id="PTHR33365:SF11">
    <property type="entry name" value="TAT PATHWAY SIGNAL SEQUENCE"/>
    <property type="match status" value="1"/>
</dbReference>
<keyword evidence="6" id="KW-0843">Virulence</keyword>
<organism evidence="10 11">
    <name type="scientific">Cytospora chrysosperma</name>
    <name type="common">Cytospora canker fungus</name>
    <name type="synonym">Sphaeria chrysosperma</name>
    <dbReference type="NCBI Taxonomy" id="252740"/>
    <lineage>
        <taxon>Eukaryota</taxon>
        <taxon>Fungi</taxon>
        <taxon>Dikarya</taxon>
        <taxon>Ascomycota</taxon>
        <taxon>Pezizomycotina</taxon>
        <taxon>Sordariomycetes</taxon>
        <taxon>Sordariomycetidae</taxon>
        <taxon>Diaporthales</taxon>
        <taxon>Cytosporaceae</taxon>
        <taxon>Cytospora</taxon>
    </lineage>
</organism>
<evidence type="ECO:0000256" key="8">
    <source>
        <dbReference type="ARBA" id="ARBA00023180"/>
    </source>
</evidence>
<accession>A0A423WB23</accession>
<comment type="caution">
    <text evidence="10">The sequence shown here is derived from an EMBL/GenBank/DDBJ whole genome shotgun (WGS) entry which is preliminary data.</text>
</comment>
<dbReference type="AlphaFoldDB" id="A0A423WB23"/>
<evidence type="ECO:0000256" key="7">
    <source>
        <dbReference type="ARBA" id="ARBA00023136"/>
    </source>
</evidence>
<evidence type="ECO:0000256" key="5">
    <source>
        <dbReference type="ARBA" id="ARBA00023002"/>
    </source>
</evidence>
<dbReference type="EMBL" id="LJZO01000008">
    <property type="protein sequence ID" value="ROW00562.1"/>
    <property type="molecule type" value="Genomic_DNA"/>
</dbReference>
<dbReference type="GO" id="GO:0043386">
    <property type="term" value="P:mycotoxin biosynthetic process"/>
    <property type="evidence" value="ECO:0007669"/>
    <property type="project" value="InterPro"/>
</dbReference>
<evidence type="ECO:0000313" key="10">
    <source>
        <dbReference type="EMBL" id="ROW00562.1"/>
    </source>
</evidence>
<dbReference type="STRING" id="252740.A0A423WB23"/>
<dbReference type="PANTHER" id="PTHR33365">
    <property type="entry name" value="YALI0B05434P"/>
    <property type="match status" value="1"/>
</dbReference>
<dbReference type="OrthoDB" id="3687641at2759"/>
<keyword evidence="8" id="KW-0325">Glycoprotein</keyword>
<dbReference type="Proteomes" id="UP000284375">
    <property type="component" value="Unassembled WGS sequence"/>
</dbReference>
<name>A0A423WB23_CYTCH</name>
<sequence>MEPPQGPGSGQISEPVWDILIPSGLGYFKDETLAPQISIPTVFHQLHCLYTLRRAYYSGGDELEEFDLGKDRATHVAHCFDYLQQGLTCSADTTIEPAIDEKHGFLGSDLQRQCRNFDVLKTFVEERRVFNASGFLAHGLSHEHIGT</sequence>
<keyword evidence="3" id="KW-0812">Transmembrane</keyword>
<proteinExistence type="inferred from homology"/>
<evidence type="ECO:0000256" key="9">
    <source>
        <dbReference type="ARBA" id="ARBA00035112"/>
    </source>
</evidence>
<evidence type="ECO:0000256" key="1">
    <source>
        <dbReference type="ARBA" id="ARBA00004167"/>
    </source>
</evidence>
<keyword evidence="7" id="KW-0472">Membrane</keyword>
<dbReference type="Pfam" id="PF11807">
    <property type="entry name" value="UstYa"/>
    <property type="match status" value="1"/>
</dbReference>
<evidence type="ECO:0000256" key="2">
    <source>
        <dbReference type="ARBA" id="ARBA00004685"/>
    </source>
</evidence>